<protein>
    <submittedName>
        <fullName evidence="2">Probable Pre-mRNA-splicing factor RDS3</fullName>
    </submittedName>
</protein>
<dbReference type="PIRSF" id="PIRSF016468">
    <property type="entry name" value="PHF5"/>
    <property type="match status" value="1"/>
</dbReference>
<dbReference type="EMBL" id="UFAJ01000097">
    <property type="protein sequence ID" value="SSD59148.1"/>
    <property type="molecule type" value="Genomic_DNA"/>
</dbReference>
<sequence>MSRHQFDLVMCLNEPGKHIGKVCDKCDGRCPICDSMVNPTIKVRICDQCSNNTTKETCIICGAKNLAKNTAYYCYQCYILEKNKDGCPKVINVGNNKIERHFNQA</sequence>
<proteinExistence type="inferred from homology"/>
<evidence type="ECO:0000313" key="2">
    <source>
        <dbReference type="EMBL" id="SSD59148.1"/>
    </source>
</evidence>
<evidence type="ECO:0000256" key="1">
    <source>
        <dbReference type="ARBA" id="ARBA00008626"/>
    </source>
</evidence>
<reference evidence="3" key="1">
    <citation type="submission" date="2018-06" db="EMBL/GenBank/DDBJ databases">
        <authorList>
            <person name="Guldener U."/>
        </authorList>
    </citation>
    <scope>NUCLEOTIDE SEQUENCE [LARGE SCALE GENOMIC DNA]</scope>
    <source>
        <strain evidence="3">UTAD17</strain>
    </source>
</reference>
<evidence type="ECO:0000313" key="3">
    <source>
        <dbReference type="Proteomes" id="UP000262825"/>
    </source>
</evidence>
<dbReference type="PANTHER" id="PTHR13120">
    <property type="entry name" value="PHD FINGER-LIKE DOMAIN-CONTAINING PROTEIN 5A"/>
    <property type="match status" value="1"/>
</dbReference>
<dbReference type="OrthoDB" id="10248186at2759"/>
<comment type="similarity">
    <text evidence="1">Belongs to the PHF5 family.</text>
</comment>
<dbReference type="VEuPathDB" id="FungiDB:SCODWIG_00909"/>
<gene>
    <name evidence="2" type="ORF">SCODWIG_00909</name>
</gene>
<dbReference type="GO" id="GO:0000398">
    <property type="term" value="P:mRNA splicing, via spliceosome"/>
    <property type="evidence" value="ECO:0007669"/>
    <property type="project" value="InterPro"/>
</dbReference>
<accession>A0A376B380</accession>
<dbReference type="Proteomes" id="UP000262825">
    <property type="component" value="Unassembled WGS sequence"/>
</dbReference>
<name>A0A376B380_9ASCO</name>
<dbReference type="Pfam" id="PF03660">
    <property type="entry name" value="PHF5"/>
    <property type="match status" value="1"/>
</dbReference>
<dbReference type="AlphaFoldDB" id="A0A376B380"/>
<dbReference type="InterPro" id="IPR005345">
    <property type="entry name" value="PHF5"/>
</dbReference>
<keyword evidence="3" id="KW-1185">Reference proteome</keyword>
<organism evidence="2 3">
    <name type="scientific">Saccharomycodes ludwigii</name>
    <dbReference type="NCBI Taxonomy" id="36035"/>
    <lineage>
        <taxon>Eukaryota</taxon>
        <taxon>Fungi</taxon>
        <taxon>Dikarya</taxon>
        <taxon>Ascomycota</taxon>
        <taxon>Saccharomycotina</taxon>
        <taxon>Saccharomycetes</taxon>
        <taxon>Saccharomycodales</taxon>
        <taxon>Saccharomycodaceae</taxon>
        <taxon>Saccharomycodes</taxon>
    </lineage>
</organism>